<organism evidence="5 6">
    <name type="scientific">Candidatus Uhrbacteria bacterium CG10_big_fil_rev_8_21_14_0_10_48_16</name>
    <dbReference type="NCBI Taxonomy" id="1975038"/>
    <lineage>
        <taxon>Bacteria</taxon>
        <taxon>Candidatus Uhriibacteriota</taxon>
    </lineage>
</organism>
<evidence type="ECO:0000313" key="6">
    <source>
        <dbReference type="Proteomes" id="UP000231436"/>
    </source>
</evidence>
<dbReference type="InterPro" id="IPR028096">
    <property type="entry name" value="EfeO_Cupredoxin"/>
</dbReference>
<reference evidence="6" key="1">
    <citation type="submission" date="2017-09" db="EMBL/GenBank/DDBJ databases">
        <title>Depth-based differentiation of microbial function through sediment-hosted aquifers and enrichment of novel symbionts in the deep terrestrial subsurface.</title>
        <authorList>
            <person name="Probst A.J."/>
            <person name="Ladd B."/>
            <person name="Jarett J.K."/>
            <person name="Geller-Mcgrath D.E."/>
            <person name="Sieber C.M.K."/>
            <person name="Emerson J.B."/>
            <person name="Anantharaman K."/>
            <person name="Thomas B.C."/>
            <person name="Malmstrom R."/>
            <person name="Stieglmeier M."/>
            <person name="Klingl A."/>
            <person name="Woyke T."/>
            <person name="Ryan C.M."/>
            <person name="Banfield J.F."/>
        </authorList>
    </citation>
    <scope>NUCLEOTIDE SEQUENCE [LARGE SCALE GENOMIC DNA]</scope>
</reference>
<proteinExistence type="predicted"/>
<protein>
    <recommendedName>
        <fullName evidence="4">EfeO-type cupredoxin-like domain-containing protein</fullName>
    </recommendedName>
</protein>
<keyword evidence="2" id="KW-0186">Copper</keyword>
<dbReference type="PROSITE" id="PS00196">
    <property type="entry name" value="COPPER_BLUE"/>
    <property type="match status" value="1"/>
</dbReference>
<dbReference type="SUPFAM" id="SSF49503">
    <property type="entry name" value="Cupredoxins"/>
    <property type="match status" value="1"/>
</dbReference>
<evidence type="ECO:0000256" key="1">
    <source>
        <dbReference type="ARBA" id="ARBA00022723"/>
    </source>
</evidence>
<dbReference type="Pfam" id="PF13473">
    <property type="entry name" value="Cupredoxin_1"/>
    <property type="match status" value="1"/>
</dbReference>
<feature type="signal peptide" evidence="3">
    <location>
        <begin position="1"/>
        <end position="24"/>
    </location>
</feature>
<dbReference type="Gene3D" id="2.60.40.420">
    <property type="entry name" value="Cupredoxins - blue copper proteins"/>
    <property type="match status" value="1"/>
</dbReference>
<dbReference type="AlphaFoldDB" id="A0A2M8LGU8"/>
<dbReference type="EMBL" id="PFEU01000016">
    <property type="protein sequence ID" value="PJE76673.1"/>
    <property type="molecule type" value="Genomic_DNA"/>
</dbReference>
<dbReference type="GO" id="GO:0046872">
    <property type="term" value="F:metal ion binding"/>
    <property type="evidence" value="ECO:0007669"/>
    <property type="project" value="UniProtKB-KW"/>
</dbReference>
<feature type="chain" id="PRO_5014857370" description="EfeO-type cupredoxin-like domain-containing protein" evidence="3">
    <location>
        <begin position="25"/>
        <end position="155"/>
    </location>
</feature>
<keyword evidence="1" id="KW-0479">Metal-binding</keyword>
<dbReference type="InterPro" id="IPR028871">
    <property type="entry name" value="BlueCu_1_BS"/>
</dbReference>
<evidence type="ECO:0000313" key="5">
    <source>
        <dbReference type="EMBL" id="PJE76673.1"/>
    </source>
</evidence>
<evidence type="ECO:0000256" key="2">
    <source>
        <dbReference type="ARBA" id="ARBA00023008"/>
    </source>
</evidence>
<dbReference type="PROSITE" id="PS51257">
    <property type="entry name" value="PROKAR_LIPOPROTEIN"/>
    <property type="match status" value="1"/>
</dbReference>
<evidence type="ECO:0000259" key="4">
    <source>
        <dbReference type="Pfam" id="PF13473"/>
    </source>
</evidence>
<feature type="domain" description="EfeO-type cupredoxin-like" evidence="4">
    <location>
        <begin position="68"/>
        <end position="154"/>
    </location>
</feature>
<accession>A0A2M8LGU8</accession>
<gene>
    <name evidence="5" type="ORF">COV05_03270</name>
</gene>
<dbReference type="Proteomes" id="UP000231436">
    <property type="component" value="Unassembled WGS sequence"/>
</dbReference>
<evidence type="ECO:0000256" key="3">
    <source>
        <dbReference type="SAM" id="SignalP"/>
    </source>
</evidence>
<name>A0A2M8LGU8_9BACT</name>
<keyword evidence="3" id="KW-0732">Signal</keyword>
<dbReference type="InterPro" id="IPR008972">
    <property type="entry name" value="Cupredoxin"/>
</dbReference>
<sequence>MKPFLMLSLALVLLGAGCTQQDDALDVTTLDITTSSGSVITQQVGTNTTTTTEDGILVTEIMLGEPADVEIEMESGNFFFSPSELVINQGETVAITFAKNAGTHTFVIDELDIRYEIAEGETYYFTAPDKAGSYAFYCDIGSHRQFGMEGTLIVE</sequence>
<comment type="caution">
    <text evidence="5">The sequence shown here is derived from an EMBL/GenBank/DDBJ whole genome shotgun (WGS) entry which is preliminary data.</text>
</comment>